<feature type="domain" description="Glycosyl hydrolase family 32 N-terminal" evidence="6">
    <location>
        <begin position="45"/>
        <end position="359"/>
    </location>
</feature>
<dbReference type="PROSITE" id="PS51257">
    <property type="entry name" value="PROKAR_LIPOPROTEIN"/>
    <property type="match status" value="1"/>
</dbReference>
<evidence type="ECO:0000259" key="6">
    <source>
        <dbReference type="Pfam" id="PF00251"/>
    </source>
</evidence>
<dbReference type="RefSeq" id="WP_073092379.1">
    <property type="nucleotide sequence ID" value="NZ_FRCY01000002.1"/>
</dbReference>
<dbReference type="PANTHER" id="PTHR42800:SF1">
    <property type="entry name" value="EXOINULINASE INUD (AFU_ORTHOLOGUE AFUA_5G00480)"/>
    <property type="match status" value="1"/>
</dbReference>
<dbReference type="InterPro" id="IPR023296">
    <property type="entry name" value="Glyco_hydro_beta-prop_sf"/>
</dbReference>
<dbReference type="GO" id="GO:0004575">
    <property type="term" value="F:sucrose alpha-glucosidase activity"/>
    <property type="evidence" value="ECO:0007669"/>
    <property type="project" value="TreeGrafter"/>
</dbReference>
<protein>
    <submittedName>
        <fullName evidence="8">Fructan beta-fructosidase</fullName>
    </submittedName>
</protein>
<comment type="similarity">
    <text evidence="1 4">Belongs to the glycosyl hydrolase 32 family.</text>
</comment>
<evidence type="ECO:0000259" key="7">
    <source>
        <dbReference type="Pfam" id="PF08244"/>
    </source>
</evidence>
<evidence type="ECO:0000256" key="5">
    <source>
        <dbReference type="SAM" id="SignalP"/>
    </source>
</evidence>
<dbReference type="EMBL" id="FRCY01000002">
    <property type="protein sequence ID" value="SHM59321.1"/>
    <property type="molecule type" value="Genomic_DNA"/>
</dbReference>
<dbReference type="PROSITE" id="PS00609">
    <property type="entry name" value="GLYCOSYL_HYDROL_F32"/>
    <property type="match status" value="1"/>
</dbReference>
<evidence type="ECO:0000313" key="8">
    <source>
        <dbReference type="EMBL" id="SHM59321.1"/>
    </source>
</evidence>
<organism evidence="8 9">
    <name type="scientific">Cyclobacterium lianum</name>
    <dbReference type="NCBI Taxonomy" id="388280"/>
    <lineage>
        <taxon>Bacteria</taxon>
        <taxon>Pseudomonadati</taxon>
        <taxon>Bacteroidota</taxon>
        <taxon>Cytophagia</taxon>
        <taxon>Cytophagales</taxon>
        <taxon>Cyclobacteriaceae</taxon>
        <taxon>Cyclobacterium</taxon>
    </lineage>
</organism>
<dbReference type="InterPro" id="IPR001362">
    <property type="entry name" value="Glyco_hydro_32"/>
</dbReference>
<dbReference type="AlphaFoldDB" id="A0A1M7K2B7"/>
<dbReference type="InterPro" id="IPR013320">
    <property type="entry name" value="ConA-like_dom_sf"/>
</dbReference>
<dbReference type="CDD" id="cd18622">
    <property type="entry name" value="GH32_Inu-like"/>
    <property type="match status" value="1"/>
</dbReference>
<dbReference type="SUPFAM" id="SSF49899">
    <property type="entry name" value="Concanavalin A-like lectins/glucanases"/>
    <property type="match status" value="1"/>
</dbReference>
<dbReference type="GO" id="GO:0005737">
    <property type="term" value="C:cytoplasm"/>
    <property type="evidence" value="ECO:0007669"/>
    <property type="project" value="TreeGrafter"/>
</dbReference>
<dbReference type="Proteomes" id="UP000184513">
    <property type="component" value="Unassembled WGS sequence"/>
</dbReference>
<dbReference type="InterPro" id="IPR018053">
    <property type="entry name" value="Glyco_hydro_32_AS"/>
</dbReference>
<sequence>MKNTIICFLPLLLPVMLACQPGSTEKSTGTQQANAFDEPYRPQFHFSPKANWMNDPNGMVYHDGEYHLFYQYYPDSNVWGPMHWGHAVSEDLLYWEHLPVAIEPDSLGWIFSGSALFDATNSSGLGSAENPPLVALYTYHDPIGAESGRDDFQTQGLAYSLDNGRTWEKYPGNPVLKNPGIKDFRDPKVTQVKSDGEEKWIMSLAVKDKISFYASDNLLDWKHLSDFNPDWAAYGGVWECPDLFPLATPEGEQKWVLLVSINPGGPNGGSATQYFIGDFDGEKYTSAQNAVKWLDYGADNYAGVTWSNIPELDGRRLFIGWMSNWTYANVVPTEVWRSANTLPRSLELYAVEGEYHLASRPVKELEMLREESQVISGQNITLEQELVELQFQTNTTDFSIEFSNPAGERVIIEKKGDTLFVDRAESGLVDFNDGFPARHSAPVNGLEVDELRIFLDRSSIEIFINNGELVMTDLVFPRERYTRLHLEGLKDENHLHYLKSVW</sequence>
<keyword evidence="3 4" id="KW-0326">Glycosidase</keyword>
<reference evidence="8 9" key="1">
    <citation type="submission" date="2016-11" db="EMBL/GenBank/DDBJ databases">
        <authorList>
            <person name="Jaros S."/>
            <person name="Januszkiewicz K."/>
            <person name="Wedrychowicz H."/>
        </authorList>
    </citation>
    <scope>NUCLEOTIDE SEQUENCE [LARGE SCALE GENOMIC DNA]</scope>
    <source>
        <strain evidence="8 9">CGMCC 1.6102</strain>
    </source>
</reference>
<dbReference type="OrthoDB" id="9759709at2"/>
<dbReference type="STRING" id="388280.SAMN04488057_102258"/>
<dbReference type="GO" id="GO:0005987">
    <property type="term" value="P:sucrose catabolic process"/>
    <property type="evidence" value="ECO:0007669"/>
    <property type="project" value="TreeGrafter"/>
</dbReference>
<accession>A0A1M7K2B7</accession>
<dbReference type="InterPro" id="IPR013148">
    <property type="entry name" value="Glyco_hydro_32_N"/>
</dbReference>
<dbReference type="Gene3D" id="2.60.120.560">
    <property type="entry name" value="Exo-inulinase, domain 1"/>
    <property type="match status" value="1"/>
</dbReference>
<keyword evidence="5" id="KW-0732">Signal</keyword>
<dbReference type="Gene3D" id="2.115.10.20">
    <property type="entry name" value="Glycosyl hydrolase domain, family 43"/>
    <property type="match status" value="1"/>
</dbReference>
<evidence type="ECO:0000256" key="3">
    <source>
        <dbReference type="ARBA" id="ARBA00023295"/>
    </source>
</evidence>
<dbReference type="PANTHER" id="PTHR42800">
    <property type="entry name" value="EXOINULINASE INUD (AFU_ORTHOLOGUE AFUA_5G00480)"/>
    <property type="match status" value="1"/>
</dbReference>
<dbReference type="Pfam" id="PF08244">
    <property type="entry name" value="Glyco_hydro_32C"/>
    <property type="match status" value="1"/>
</dbReference>
<proteinExistence type="inferred from homology"/>
<feature type="chain" id="PRO_5013382774" evidence="5">
    <location>
        <begin position="19"/>
        <end position="502"/>
    </location>
</feature>
<feature type="signal peptide" evidence="5">
    <location>
        <begin position="1"/>
        <end position="18"/>
    </location>
</feature>
<gene>
    <name evidence="8" type="ORF">SAMN04488057_102258</name>
</gene>
<evidence type="ECO:0000256" key="1">
    <source>
        <dbReference type="ARBA" id="ARBA00009902"/>
    </source>
</evidence>
<evidence type="ECO:0000256" key="2">
    <source>
        <dbReference type="ARBA" id="ARBA00022801"/>
    </source>
</evidence>
<dbReference type="SUPFAM" id="SSF75005">
    <property type="entry name" value="Arabinanase/levansucrase/invertase"/>
    <property type="match status" value="1"/>
</dbReference>
<keyword evidence="2 4" id="KW-0378">Hydrolase</keyword>
<dbReference type="Pfam" id="PF00251">
    <property type="entry name" value="Glyco_hydro_32N"/>
    <property type="match status" value="1"/>
</dbReference>
<feature type="domain" description="Glycosyl hydrolase family 32 C-terminal" evidence="7">
    <location>
        <begin position="387"/>
        <end position="486"/>
    </location>
</feature>
<evidence type="ECO:0000313" key="9">
    <source>
        <dbReference type="Proteomes" id="UP000184513"/>
    </source>
</evidence>
<dbReference type="SMART" id="SM00640">
    <property type="entry name" value="Glyco_32"/>
    <property type="match status" value="1"/>
</dbReference>
<keyword evidence="9" id="KW-1185">Reference proteome</keyword>
<name>A0A1M7K2B7_9BACT</name>
<evidence type="ECO:0000256" key="4">
    <source>
        <dbReference type="RuleBase" id="RU362110"/>
    </source>
</evidence>
<dbReference type="InterPro" id="IPR013189">
    <property type="entry name" value="Glyco_hydro_32_C"/>
</dbReference>